<evidence type="ECO:0000313" key="3">
    <source>
        <dbReference type="Proteomes" id="UP000824073"/>
    </source>
</evidence>
<dbReference type="Proteomes" id="UP000824073">
    <property type="component" value="Unassembled WGS sequence"/>
</dbReference>
<feature type="transmembrane region" description="Helical" evidence="1">
    <location>
        <begin position="83"/>
        <end position="104"/>
    </location>
</feature>
<evidence type="ECO:0000313" key="2">
    <source>
        <dbReference type="EMBL" id="HIU42863.1"/>
    </source>
</evidence>
<reference evidence="2" key="1">
    <citation type="submission" date="2020-10" db="EMBL/GenBank/DDBJ databases">
        <authorList>
            <person name="Gilroy R."/>
        </authorList>
    </citation>
    <scope>NUCLEOTIDE SEQUENCE</scope>
    <source>
        <strain evidence="2">CHK191-8634</strain>
    </source>
</reference>
<evidence type="ECO:0000256" key="1">
    <source>
        <dbReference type="SAM" id="Phobius"/>
    </source>
</evidence>
<gene>
    <name evidence="2" type="ORF">IAB67_01020</name>
</gene>
<accession>A0A9D1ISQ1</accession>
<feature type="transmembrane region" description="Helical" evidence="1">
    <location>
        <begin position="124"/>
        <end position="150"/>
    </location>
</feature>
<organism evidence="2 3">
    <name type="scientific">Candidatus Ventrousia excrementavium</name>
    <dbReference type="NCBI Taxonomy" id="2840961"/>
    <lineage>
        <taxon>Bacteria</taxon>
        <taxon>Bacillati</taxon>
        <taxon>Bacillota</taxon>
        <taxon>Clostridia</taxon>
        <taxon>Eubacteriales</taxon>
        <taxon>Clostridiaceae</taxon>
        <taxon>Clostridiaceae incertae sedis</taxon>
        <taxon>Candidatus Ventrousia</taxon>
    </lineage>
</organism>
<reference evidence="2" key="2">
    <citation type="journal article" date="2021" name="PeerJ">
        <title>Extensive microbial diversity within the chicken gut microbiome revealed by metagenomics and culture.</title>
        <authorList>
            <person name="Gilroy R."/>
            <person name="Ravi A."/>
            <person name="Getino M."/>
            <person name="Pursley I."/>
            <person name="Horton D.L."/>
            <person name="Alikhan N.F."/>
            <person name="Baker D."/>
            <person name="Gharbi K."/>
            <person name="Hall N."/>
            <person name="Watson M."/>
            <person name="Adriaenssens E.M."/>
            <person name="Foster-Nyarko E."/>
            <person name="Jarju S."/>
            <person name="Secka A."/>
            <person name="Antonio M."/>
            <person name="Oren A."/>
            <person name="Chaudhuri R.R."/>
            <person name="La Ragione R."/>
            <person name="Hildebrand F."/>
            <person name="Pallen M.J."/>
        </authorList>
    </citation>
    <scope>NUCLEOTIDE SEQUENCE</scope>
    <source>
        <strain evidence="2">CHK191-8634</strain>
    </source>
</reference>
<proteinExistence type="predicted"/>
<keyword evidence="1" id="KW-0472">Membrane</keyword>
<keyword evidence="1" id="KW-1133">Transmembrane helix</keyword>
<name>A0A9D1ISQ1_9CLOT</name>
<dbReference type="EMBL" id="DVMR01000012">
    <property type="protein sequence ID" value="HIU42863.1"/>
    <property type="molecule type" value="Genomic_DNA"/>
</dbReference>
<dbReference type="InterPro" id="IPR021354">
    <property type="entry name" value="DUF2975"/>
</dbReference>
<feature type="transmembrane region" description="Helical" evidence="1">
    <location>
        <begin position="59"/>
        <end position="77"/>
    </location>
</feature>
<protein>
    <submittedName>
        <fullName evidence="2">DUF2975 domain-containing protein</fullName>
    </submittedName>
</protein>
<dbReference type="AlphaFoldDB" id="A0A9D1ISQ1"/>
<sequence length="194" mass="21375">MEKTRQLAAVLSILLTVLLVLNILVLPFIPGLVVMGRASSRPLSEQLSSLFFTQPEDSFFYMSPAFFFGLALVGVWGEDPATVVLTVFLLACALCSAVILRQGLRVLRTVRAGQPFQHANARSLRIAAICCFLVCCMALVRCIWSCMYFHSLSPLFTYNALFIPVFLMAGLLCLVMASLFGQAAVLREENDLTI</sequence>
<keyword evidence="1" id="KW-0812">Transmembrane</keyword>
<feature type="transmembrane region" description="Helical" evidence="1">
    <location>
        <begin position="6"/>
        <end position="38"/>
    </location>
</feature>
<dbReference type="Pfam" id="PF11188">
    <property type="entry name" value="DUF2975"/>
    <property type="match status" value="1"/>
</dbReference>
<comment type="caution">
    <text evidence="2">The sequence shown here is derived from an EMBL/GenBank/DDBJ whole genome shotgun (WGS) entry which is preliminary data.</text>
</comment>
<feature type="transmembrane region" description="Helical" evidence="1">
    <location>
        <begin position="156"/>
        <end position="180"/>
    </location>
</feature>